<keyword evidence="3" id="KW-0597">Phosphoprotein</keyword>
<dbReference type="GO" id="GO:0005886">
    <property type="term" value="C:plasma membrane"/>
    <property type="evidence" value="ECO:0007669"/>
    <property type="project" value="UniProtKB-SubCell"/>
</dbReference>
<dbReference type="Proteomes" id="UP000472263">
    <property type="component" value="Chromosome 9"/>
</dbReference>
<feature type="region of interest" description="Disordered" evidence="7">
    <location>
        <begin position="40"/>
        <end position="76"/>
    </location>
</feature>
<dbReference type="Ensembl" id="ENSMMDT00005000726.1">
    <property type="protein sequence ID" value="ENSMMDP00005000712.1"/>
    <property type="gene ID" value="ENSMMDG00005000451.1"/>
</dbReference>
<accession>A0A667WHE6</accession>
<evidence type="ECO:0000256" key="3">
    <source>
        <dbReference type="ARBA" id="ARBA00022553"/>
    </source>
</evidence>
<feature type="region of interest" description="Disordered" evidence="7">
    <location>
        <begin position="180"/>
        <end position="205"/>
    </location>
</feature>
<dbReference type="OrthoDB" id="9941155at2759"/>
<dbReference type="InParanoid" id="A0A667WHE6"/>
<evidence type="ECO:0000313" key="8">
    <source>
        <dbReference type="Ensembl" id="ENSMMDP00005000712.1"/>
    </source>
</evidence>
<dbReference type="GeneTree" id="ENSGT00940000175330"/>
<keyword evidence="5" id="KW-0472">Membrane</keyword>
<evidence type="ECO:0000313" key="9">
    <source>
        <dbReference type="Proteomes" id="UP000472263"/>
    </source>
</evidence>
<keyword evidence="6" id="KW-0449">Lipoprotein</keyword>
<feature type="region of interest" description="Disordered" evidence="7">
    <location>
        <begin position="1"/>
        <end position="23"/>
    </location>
</feature>
<dbReference type="PANTHER" id="PTHR10498:SF10">
    <property type="entry name" value="PALM2 AND AKAP2 FUSION-RELATED"/>
    <property type="match status" value="1"/>
</dbReference>
<proteinExistence type="predicted"/>
<protein>
    <submittedName>
        <fullName evidence="8">Paralemmin-2-like</fullName>
    </submittedName>
</protein>
<dbReference type="AlphaFoldDB" id="A0A667WHE6"/>
<evidence type="ECO:0000256" key="1">
    <source>
        <dbReference type="ARBA" id="ARBA00004342"/>
    </source>
</evidence>
<evidence type="ECO:0000256" key="5">
    <source>
        <dbReference type="ARBA" id="ARBA00023136"/>
    </source>
</evidence>
<reference evidence="8" key="1">
    <citation type="submission" date="2019-06" db="EMBL/GenBank/DDBJ databases">
        <authorList>
            <consortium name="Wellcome Sanger Institute Data Sharing"/>
        </authorList>
    </citation>
    <scope>NUCLEOTIDE SEQUENCE [LARGE SCALE GENOMIC DNA]</scope>
</reference>
<evidence type="ECO:0000256" key="6">
    <source>
        <dbReference type="ARBA" id="ARBA00023288"/>
    </source>
</evidence>
<dbReference type="PANTHER" id="PTHR10498">
    <property type="entry name" value="PARALEMMIN-RELATED"/>
    <property type="match status" value="1"/>
</dbReference>
<keyword evidence="9" id="KW-1185">Reference proteome</keyword>
<comment type="subcellular location">
    <subcellularLocation>
        <location evidence="1">Cell membrane</location>
        <topology evidence="1">Lipid-anchor</topology>
        <orientation evidence="1">Cytoplasmic side</orientation>
    </subcellularLocation>
</comment>
<keyword evidence="4" id="KW-0175">Coiled coil</keyword>
<feature type="compositionally biased region" description="Polar residues" evidence="7">
    <location>
        <begin position="7"/>
        <end position="23"/>
    </location>
</feature>
<evidence type="ECO:0000256" key="2">
    <source>
        <dbReference type="ARBA" id="ARBA00022475"/>
    </source>
</evidence>
<feature type="compositionally biased region" description="Basic and acidic residues" evidence="7">
    <location>
        <begin position="59"/>
        <end position="69"/>
    </location>
</feature>
<organism evidence="8 9">
    <name type="scientific">Myripristis murdjan</name>
    <name type="common">pinecone soldierfish</name>
    <dbReference type="NCBI Taxonomy" id="586833"/>
    <lineage>
        <taxon>Eukaryota</taxon>
        <taxon>Metazoa</taxon>
        <taxon>Chordata</taxon>
        <taxon>Craniata</taxon>
        <taxon>Vertebrata</taxon>
        <taxon>Euteleostomi</taxon>
        <taxon>Actinopterygii</taxon>
        <taxon>Neopterygii</taxon>
        <taxon>Teleostei</taxon>
        <taxon>Neoteleostei</taxon>
        <taxon>Acanthomorphata</taxon>
        <taxon>Holocentriformes</taxon>
        <taxon>Holocentridae</taxon>
        <taxon>Myripristis</taxon>
    </lineage>
</organism>
<evidence type="ECO:0000256" key="7">
    <source>
        <dbReference type="SAM" id="MobiDB-lite"/>
    </source>
</evidence>
<evidence type="ECO:0000256" key="4">
    <source>
        <dbReference type="ARBA" id="ARBA00023054"/>
    </source>
</evidence>
<reference evidence="8" key="2">
    <citation type="submission" date="2025-08" db="UniProtKB">
        <authorList>
            <consortium name="Ensembl"/>
        </authorList>
    </citation>
    <scope>IDENTIFICATION</scope>
</reference>
<keyword evidence="2" id="KW-1003">Cell membrane</keyword>
<sequence length="215" mass="22715">MKKQGKGESTTIRLSSPTGSSSVQVYNDCQRVVYKMHPGNSYTVENGSHTMTGGPHPVTGRDGRGKMPEDIVSNGRGQGDSVWIIDSCSGPEDNSTDPHESLTETSTLTFADAHTIDGSGESHSLQGLGVGIVYTKEFVLIDDDDDGDMSLREKTVTDMSVMDGNAADLVCGRLLSVSSGSLSESKQESPAPEAPPPEEAGTSAKDQRCCLCTIL</sequence>
<feature type="compositionally biased region" description="Polar residues" evidence="7">
    <location>
        <begin position="40"/>
        <end position="51"/>
    </location>
</feature>
<gene>
    <name evidence="8" type="primary">si:ch211-12e13.12</name>
</gene>
<reference evidence="8" key="3">
    <citation type="submission" date="2025-09" db="UniProtKB">
        <authorList>
            <consortium name="Ensembl"/>
        </authorList>
    </citation>
    <scope>IDENTIFICATION</scope>
</reference>
<name>A0A667WHE6_9TELE</name>